<gene>
    <name evidence="2" type="ORF">FZZ93_04930</name>
</gene>
<feature type="transmembrane region" description="Helical" evidence="1">
    <location>
        <begin position="66"/>
        <end position="87"/>
    </location>
</feature>
<protein>
    <recommendedName>
        <fullName evidence="4">Transmembrane protein</fullName>
    </recommendedName>
</protein>
<keyword evidence="1" id="KW-0472">Membrane</keyword>
<feature type="transmembrane region" description="Helical" evidence="1">
    <location>
        <begin position="93"/>
        <end position="115"/>
    </location>
</feature>
<evidence type="ECO:0000313" key="2">
    <source>
        <dbReference type="EMBL" id="TZG40815.1"/>
    </source>
</evidence>
<evidence type="ECO:0000256" key="1">
    <source>
        <dbReference type="SAM" id="Phobius"/>
    </source>
</evidence>
<proteinExistence type="predicted"/>
<evidence type="ECO:0000313" key="3">
    <source>
        <dbReference type="Proteomes" id="UP000324260"/>
    </source>
</evidence>
<dbReference type="RefSeq" id="WP_149321210.1">
    <property type="nucleotide sequence ID" value="NZ_JARWAH010000001.1"/>
</dbReference>
<dbReference type="Proteomes" id="UP000324260">
    <property type="component" value="Unassembled WGS sequence"/>
</dbReference>
<dbReference type="AlphaFoldDB" id="A0A5D9DDS8"/>
<dbReference type="OrthoDB" id="6182972at2"/>
<evidence type="ECO:0008006" key="4">
    <source>
        <dbReference type="Google" id="ProtNLM"/>
    </source>
</evidence>
<name>A0A5D9DDS8_HALER</name>
<accession>A0A5D9DDS8</accession>
<sequence length="124" mass="13455">MSASPERCSLLLGLLILMVASVPRYLVGGHDTHLALLAIGGVAVASLTVFQWWLLPAELRAVLPTLMRRLIACMAIGLLAMGIWHALFGAWSGWPLLVSHGATLGLLLHALGVWWKPLDNENRD</sequence>
<organism evidence="2 3">
    <name type="scientific">Halomonas eurihalina</name>
    <dbReference type="NCBI Taxonomy" id="42566"/>
    <lineage>
        <taxon>Bacteria</taxon>
        <taxon>Pseudomonadati</taxon>
        <taxon>Pseudomonadota</taxon>
        <taxon>Gammaproteobacteria</taxon>
        <taxon>Oceanospirillales</taxon>
        <taxon>Halomonadaceae</taxon>
        <taxon>Halomonas</taxon>
    </lineage>
</organism>
<keyword evidence="1" id="KW-1133">Transmembrane helix</keyword>
<dbReference type="EMBL" id="VTPU01000003">
    <property type="protein sequence ID" value="TZG40815.1"/>
    <property type="molecule type" value="Genomic_DNA"/>
</dbReference>
<comment type="caution">
    <text evidence="2">The sequence shown here is derived from an EMBL/GenBank/DDBJ whole genome shotgun (WGS) entry which is preliminary data.</text>
</comment>
<keyword evidence="1" id="KW-0812">Transmembrane</keyword>
<reference evidence="2 3" key="1">
    <citation type="submission" date="2019-08" db="EMBL/GenBank/DDBJ databases">
        <title>Draft Genome Sequence of Halomonas eurihalina Isolated from Preserved Hide-surface.</title>
        <authorList>
            <person name="Hussain S.A."/>
            <person name="Xu A."/>
            <person name="Sarker M."/>
            <person name="Sommers C."/>
        </authorList>
    </citation>
    <scope>NUCLEOTIDE SEQUENCE [LARGE SCALE GENOMIC DNA]</scope>
    <source>
        <strain evidence="2 3">MS1</strain>
    </source>
</reference>
<keyword evidence="3" id="KW-1185">Reference proteome</keyword>
<feature type="transmembrane region" description="Helical" evidence="1">
    <location>
        <begin position="34"/>
        <end position="54"/>
    </location>
</feature>